<dbReference type="GO" id="GO:0005524">
    <property type="term" value="F:ATP binding"/>
    <property type="evidence" value="ECO:0007669"/>
    <property type="project" value="UniProtKB-KW"/>
</dbReference>
<dbReference type="InterPro" id="IPR027417">
    <property type="entry name" value="P-loop_NTPase"/>
</dbReference>
<accession>A0A6N1AZ24</accession>
<dbReference type="Pfam" id="PF10923">
    <property type="entry name" value="BrxC_BrxD"/>
    <property type="match status" value="1"/>
</dbReference>
<protein>
    <submittedName>
        <fullName evidence="1">BREX system ATP-binding protein BrxD</fullName>
    </submittedName>
</protein>
<evidence type="ECO:0000313" key="2">
    <source>
        <dbReference type="Proteomes" id="UP000509702"/>
    </source>
</evidence>
<dbReference type="AlphaFoldDB" id="A0A6N1AZ24"/>
<keyword evidence="1" id="KW-0547">Nucleotide-binding</keyword>
<sequence length="438" mass="47892">MLSPHRRSEIIDALRRGTVPRSGLDVLAVGIERFAPALDDDLNGVSAGRGAFKAIRGEYGSGKTFFGRWLQERARSRGFATSEVQISETETPLHRMETVYRRLTERLATQDASEGAFRNVIDGWFYTLEEDVLAEGDLDPADAEALVARTDALLEQRLAAVTRQAPAFSAVLRAYRQALVAEDQGLADGLLGWLGGQPNIAASVKRTAGIKGEIDHFGATNFLAGLLTILRDSGYAGLLLVLDEVETLQRMRTDTREKGLNALRQLVDEIDAGRFPGLFVVTTGTPPFYDGPQGVQRLPPLAQRLHVDFGTDARFDNPRAVQIRLPGFDLDLLGRLGAKVRDIYAEGSSNAKRLCELADDTYVRDLAQALTGQLGGRVGVAPRLFLKKLVGDVLDRIDQFDDFDPRRHYALTVTPTEMTAAERAGMAAGSVDDVELDL</sequence>
<dbReference type="KEGG" id="aoz:HUE56_28180"/>
<geneLocation type="plasmid" evidence="1 2">
    <name>unnamed6</name>
</geneLocation>
<keyword evidence="1" id="KW-0067">ATP-binding</keyword>
<organism evidence="1 2">
    <name type="scientific">Azospirillum oryzae</name>
    <dbReference type="NCBI Taxonomy" id="286727"/>
    <lineage>
        <taxon>Bacteria</taxon>
        <taxon>Pseudomonadati</taxon>
        <taxon>Pseudomonadota</taxon>
        <taxon>Alphaproteobacteria</taxon>
        <taxon>Rhodospirillales</taxon>
        <taxon>Azospirillaceae</taxon>
        <taxon>Azospirillum</taxon>
    </lineage>
</organism>
<reference evidence="1 2" key="1">
    <citation type="submission" date="2020-06" db="EMBL/GenBank/DDBJ databases">
        <title>Complete genome of Azosprillum oryzae KACC14407.</title>
        <authorList>
            <person name="Kim M."/>
            <person name="Park Y.-J."/>
            <person name="Shin J.-H."/>
        </authorList>
    </citation>
    <scope>NUCLEOTIDE SEQUENCE [LARGE SCALE GENOMIC DNA]</scope>
    <source>
        <strain evidence="1 2">KACC 14407</strain>
        <plasmid evidence="1 2">unnamed6</plasmid>
    </source>
</reference>
<dbReference type="Proteomes" id="UP000509702">
    <property type="component" value="Plasmid unnamed6"/>
</dbReference>
<dbReference type="RefSeq" id="WP_149201505.1">
    <property type="nucleotide sequence ID" value="NZ_BSOV01000011.1"/>
</dbReference>
<dbReference type="NCBIfam" id="NF033438">
    <property type="entry name" value="BREX_BrxD"/>
    <property type="match status" value="1"/>
</dbReference>
<dbReference type="SUPFAM" id="SSF52540">
    <property type="entry name" value="P-loop containing nucleoside triphosphate hydrolases"/>
    <property type="match status" value="1"/>
</dbReference>
<name>A0A6N1AZ24_9PROT</name>
<gene>
    <name evidence="1" type="primary">brxD</name>
    <name evidence="1" type="ORF">HUE56_28180</name>
</gene>
<keyword evidence="1" id="KW-0614">Plasmid</keyword>
<evidence type="ECO:0000313" key="1">
    <source>
        <dbReference type="EMBL" id="QKS54334.1"/>
    </source>
</evidence>
<dbReference type="EMBL" id="CP054621">
    <property type="protein sequence ID" value="QKS54334.1"/>
    <property type="molecule type" value="Genomic_DNA"/>
</dbReference>
<proteinExistence type="predicted"/>
<keyword evidence="2" id="KW-1185">Reference proteome</keyword>
<dbReference type="InterPro" id="IPR021228">
    <property type="entry name" value="BrxD"/>
</dbReference>
<dbReference type="OrthoDB" id="9772976at2"/>